<dbReference type="Pfam" id="PF07690">
    <property type="entry name" value="MFS_1"/>
    <property type="match status" value="1"/>
</dbReference>
<dbReference type="EMBL" id="FQZZ01000001">
    <property type="protein sequence ID" value="SHJ71881.1"/>
    <property type="molecule type" value="Genomic_DNA"/>
</dbReference>
<organism evidence="8 9">
    <name type="scientific">Lutimaribacter pacificus</name>
    <dbReference type="NCBI Taxonomy" id="391948"/>
    <lineage>
        <taxon>Bacteria</taxon>
        <taxon>Pseudomonadati</taxon>
        <taxon>Pseudomonadota</taxon>
        <taxon>Alphaproteobacteria</taxon>
        <taxon>Rhodobacterales</taxon>
        <taxon>Roseobacteraceae</taxon>
        <taxon>Lutimaribacter</taxon>
    </lineage>
</organism>
<dbReference type="PANTHER" id="PTHR43124:SF3">
    <property type="entry name" value="CHLORAMPHENICOL EFFLUX PUMP RV0191"/>
    <property type="match status" value="1"/>
</dbReference>
<dbReference type="Gene3D" id="1.20.1720.10">
    <property type="entry name" value="Multidrug resistance protein D"/>
    <property type="match status" value="1"/>
</dbReference>
<name>A0A1H0AAZ9_9RHOB</name>
<feature type="transmembrane region" description="Helical" evidence="6">
    <location>
        <begin position="50"/>
        <end position="70"/>
    </location>
</feature>
<evidence type="ECO:0000313" key="8">
    <source>
        <dbReference type="EMBL" id="SHJ71881.1"/>
    </source>
</evidence>
<dbReference type="InterPro" id="IPR011701">
    <property type="entry name" value="MFS"/>
</dbReference>
<dbReference type="Proteomes" id="UP000324252">
    <property type="component" value="Unassembled WGS sequence"/>
</dbReference>
<evidence type="ECO:0000256" key="3">
    <source>
        <dbReference type="ARBA" id="ARBA00022692"/>
    </source>
</evidence>
<dbReference type="AlphaFoldDB" id="A0A1H0AAZ9"/>
<feature type="transmembrane region" description="Helical" evidence="6">
    <location>
        <begin position="218"/>
        <end position="241"/>
    </location>
</feature>
<evidence type="ECO:0000256" key="4">
    <source>
        <dbReference type="ARBA" id="ARBA00022989"/>
    </source>
</evidence>
<dbReference type="InterPro" id="IPR005829">
    <property type="entry name" value="Sugar_transporter_CS"/>
</dbReference>
<proteinExistence type="predicted"/>
<keyword evidence="3 6" id="KW-0812">Transmembrane</keyword>
<evidence type="ECO:0000256" key="6">
    <source>
        <dbReference type="SAM" id="Phobius"/>
    </source>
</evidence>
<gene>
    <name evidence="8" type="ORF">SAMN05444142_1011139</name>
</gene>
<evidence type="ECO:0000313" key="9">
    <source>
        <dbReference type="Proteomes" id="UP000324252"/>
    </source>
</evidence>
<comment type="subcellular location">
    <subcellularLocation>
        <location evidence="1">Cell membrane</location>
        <topology evidence="1">Multi-pass membrane protein</topology>
    </subcellularLocation>
</comment>
<evidence type="ECO:0000256" key="5">
    <source>
        <dbReference type="ARBA" id="ARBA00023136"/>
    </source>
</evidence>
<keyword evidence="4 6" id="KW-1133">Transmembrane helix</keyword>
<feature type="transmembrane region" description="Helical" evidence="6">
    <location>
        <begin position="136"/>
        <end position="158"/>
    </location>
</feature>
<feature type="transmembrane region" description="Helical" evidence="6">
    <location>
        <begin position="164"/>
        <end position="184"/>
    </location>
</feature>
<reference evidence="8 9" key="1">
    <citation type="submission" date="2016-11" db="EMBL/GenBank/DDBJ databases">
        <authorList>
            <person name="Varghese N."/>
            <person name="Submissions S."/>
        </authorList>
    </citation>
    <scope>NUCLEOTIDE SEQUENCE [LARGE SCALE GENOMIC DNA]</scope>
    <source>
        <strain evidence="8 9">DSM 29620</strain>
    </source>
</reference>
<dbReference type="PANTHER" id="PTHR43124">
    <property type="entry name" value="PURINE EFFLUX PUMP PBUE"/>
    <property type="match status" value="1"/>
</dbReference>
<feature type="transmembrane region" description="Helical" evidence="6">
    <location>
        <begin position="253"/>
        <end position="274"/>
    </location>
</feature>
<dbReference type="RefSeq" id="WP_149786024.1">
    <property type="nucleotide sequence ID" value="NZ_FNIO01000001.1"/>
</dbReference>
<dbReference type="CDD" id="cd17320">
    <property type="entry name" value="MFS_MdfA_MDR_like"/>
    <property type="match status" value="1"/>
</dbReference>
<evidence type="ECO:0000256" key="1">
    <source>
        <dbReference type="ARBA" id="ARBA00004651"/>
    </source>
</evidence>
<protein>
    <submittedName>
        <fullName evidence="8">MFS transporter, DHA1 family, bicyclomycin/chloramphenicol resistance protein</fullName>
    </submittedName>
</protein>
<dbReference type="InterPro" id="IPR036259">
    <property type="entry name" value="MFS_trans_sf"/>
</dbReference>
<feature type="transmembrane region" description="Helical" evidence="6">
    <location>
        <begin position="77"/>
        <end position="97"/>
    </location>
</feature>
<dbReference type="PROSITE" id="PS50850">
    <property type="entry name" value="MFS"/>
    <property type="match status" value="1"/>
</dbReference>
<dbReference type="OrthoDB" id="9800416at2"/>
<dbReference type="GO" id="GO:0022857">
    <property type="term" value="F:transmembrane transporter activity"/>
    <property type="evidence" value="ECO:0007669"/>
    <property type="project" value="InterPro"/>
</dbReference>
<dbReference type="GO" id="GO:0005886">
    <property type="term" value="C:plasma membrane"/>
    <property type="evidence" value="ECO:0007669"/>
    <property type="project" value="UniProtKB-SubCell"/>
</dbReference>
<keyword evidence="9" id="KW-1185">Reference proteome</keyword>
<feature type="transmembrane region" description="Helical" evidence="6">
    <location>
        <begin position="308"/>
        <end position="331"/>
    </location>
</feature>
<keyword evidence="2" id="KW-1003">Cell membrane</keyword>
<feature type="domain" description="Major facilitator superfamily (MFS) profile" evidence="7">
    <location>
        <begin position="8"/>
        <end position="397"/>
    </location>
</feature>
<feature type="transmembrane region" description="Helical" evidence="6">
    <location>
        <begin position="103"/>
        <end position="124"/>
    </location>
</feature>
<feature type="transmembrane region" description="Helical" evidence="6">
    <location>
        <begin position="281"/>
        <end position="302"/>
    </location>
</feature>
<sequence>MRARPLSIIEFIALMAMLFATIAFSIDAMLPALPQIAGELTPDAPNNVQMIVTSFVIGMGIATFFVGPLSDALGRRVVLLSGTALYIAASALAWRAQTLEMLLAARVLQGIGASGPRVVAMAIVRDLYGGRHMARILSFIMMTFTLVPAVAPLLGAWIADAAGWRAIFVSFIVFAVISGLWLALRQPESLPVENRRPMRFSLMIAALVEMARHPTVSLALLAQALCYAMLFVMISLVQPIYDQVFGAADSFPYWFALVSLIAASASILNATLVMRLGMRRLATAAFGIQVVLSLTMTLLSLAPLPGPVLFGLFIGWQASVFFQTGLTIGNLNAIAMEPMGHVAGMAASVIGSVSTLAGALLAVPIGLSFNGTLLPLTLGVCAVCAGAFVTMIVMRRAENRLGRF</sequence>
<evidence type="ECO:0000259" key="7">
    <source>
        <dbReference type="PROSITE" id="PS50850"/>
    </source>
</evidence>
<dbReference type="PROSITE" id="PS00216">
    <property type="entry name" value="SUGAR_TRANSPORT_1"/>
    <property type="match status" value="1"/>
</dbReference>
<feature type="transmembrane region" description="Helical" evidence="6">
    <location>
        <begin position="12"/>
        <end position="30"/>
    </location>
</feature>
<accession>A0A1H0AAZ9</accession>
<evidence type="ECO:0000256" key="2">
    <source>
        <dbReference type="ARBA" id="ARBA00022475"/>
    </source>
</evidence>
<dbReference type="InterPro" id="IPR020846">
    <property type="entry name" value="MFS_dom"/>
</dbReference>
<keyword evidence="5 6" id="KW-0472">Membrane</keyword>
<feature type="transmembrane region" description="Helical" evidence="6">
    <location>
        <begin position="373"/>
        <end position="394"/>
    </location>
</feature>
<dbReference type="SUPFAM" id="SSF103473">
    <property type="entry name" value="MFS general substrate transporter"/>
    <property type="match status" value="1"/>
</dbReference>
<dbReference type="InterPro" id="IPR050189">
    <property type="entry name" value="MFS_Efflux_Transporters"/>
</dbReference>
<feature type="transmembrane region" description="Helical" evidence="6">
    <location>
        <begin position="343"/>
        <end position="367"/>
    </location>
</feature>